<gene>
    <name evidence="2" type="primary">P0038F09.14</name>
</gene>
<name>Q6Z3B6_ORYSJ</name>
<evidence type="ECO:0000313" key="3">
    <source>
        <dbReference type="Proteomes" id="UP000000763"/>
    </source>
</evidence>
<reference evidence="3" key="2">
    <citation type="journal article" date="2008" name="Nucleic Acids Res.">
        <title>The rice annotation project database (RAP-DB): 2008 update.</title>
        <authorList>
            <consortium name="The rice annotation project (RAP)"/>
        </authorList>
    </citation>
    <scope>GENOME REANNOTATION</scope>
    <source>
        <strain evidence="3">cv. Nipponbare</strain>
    </source>
</reference>
<sequence length="89" mass="9279">MAAWRSAAVGEGERGERGGAEAGSGGWGRKRGPAATEAIGAKEAATRVSDVDCFSLLMPNGLLLLLLARPSNKTKQELMATSKAESIEY</sequence>
<protein>
    <submittedName>
        <fullName evidence="2">Uncharacterized protein</fullName>
    </submittedName>
</protein>
<proteinExistence type="predicted"/>
<evidence type="ECO:0000313" key="2">
    <source>
        <dbReference type="EMBL" id="BAC84153.1"/>
    </source>
</evidence>
<dbReference type="Proteomes" id="UP000000763">
    <property type="component" value="Chromosome 7"/>
</dbReference>
<feature type="compositionally biased region" description="Low complexity" evidence="1">
    <location>
        <begin position="1"/>
        <end position="10"/>
    </location>
</feature>
<evidence type="ECO:0000256" key="1">
    <source>
        <dbReference type="SAM" id="MobiDB-lite"/>
    </source>
</evidence>
<accession>Q6Z3B6</accession>
<reference evidence="3" key="1">
    <citation type="journal article" date="2005" name="Nature">
        <title>The map-based sequence of the rice genome.</title>
        <authorList>
            <consortium name="International rice genome sequencing project (IRGSP)"/>
            <person name="Matsumoto T."/>
            <person name="Wu J."/>
            <person name="Kanamori H."/>
            <person name="Katayose Y."/>
            <person name="Fujisawa M."/>
            <person name="Namiki N."/>
            <person name="Mizuno H."/>
            <person name="Yamamoto K."/>
            <person name="Antonio B.A."/>
            <person name="Baba T."/>
            <person name="Sakata K."/>
            <person name="Nagamura Y."/>
            <person name="Aoki H."/>
            <person name="Arikawa K."/>
            <person name="Arita K."/>
            <person name="Bito T."/>
            <person name="Chiden Y."/>
            <person name="Fujitsuka N."/>
            <person name="Fukunaka R."/>
            <person name="Hamada M."/>
            <person name="Harada C."/>
            <person name="Hayashi A."/>
            <person name="Hijishita S."/>
            <person name="Honda M."/>
            <person name="Hosokawa S."/>
            <person name="Ichikawa Y."/>
            <person name="Idonuma A."/>
            <person name="Iijima M."/>
            <person name="Ikeda M."/>
            <person name="Ikeno M."/>
            <person name="Ito K."/>
            <person name="Ito S."/>
            <person name="Ito T."/>
            <person name="Ito Y."/>
            <person name="Ito Y."/>
            <person name="Iwabuchi A."/>
            <person name="Kamiya K."/>
            <person name="Karasawa W."/>
            <person name="Kurita K."/>
            <person name="Katagiri S."/>
            <person name="Kikuta A."/>
            <person name="Kobayashi H."/>
            <person name="Kobayashi N."/>
            <person name="Machita K."/>
            <person name="Maehara T."/>
            <person name="Masukawa M."/>
            <person name="Mizubayashi T."/>
            <person name="Mukai Y."/>
            <person name="Nagasaki H."/>
            <person name="Nagata Y."/>
            <person name="Naito S."/>
            <person name="Nakashima M."/>
            <person name="Nakama Y."/>
            <person name="Nakamichi Y."/>
            <person name="Nakamura M."/>
            <person name="Meguro A."/>
            <person name="Negishi M."/>
            <person name="Ohta I."/>
            <person name="Ohta T."/>
            <person name="Okamoto M."/>
            <person name="Ono N."/>
            <person name="Saji S."/>
            <person name="Sakaguchi M."/>
            <person name="Sakai K."/>
            <person name="Shibata M."/>
            <person name="Shimokawa T."/>
            <person name="Song J."/>
            <person name="Takazaki Y."/>
            <person name="Terasawa K."/>
            <person name="Tsugane M."/>
            <person name="Tsuji K."/>
            <person name="Ueda S."/>
            <person name="Waki K."/>
            <person name="Yamagata H."/>
            <person name="Yamamoto M."/>
            <person name="Yamamoto S."/>
            <person name="Yamane H."/>
            <person name="Yoshiki S."/>
            <person name="Yoshihara R."/>
            <person name="Yukawa K."/>
            <person name="Zhong H."/>
            <person name="Yano M."/>
            <person name="Yuan Q."/>
            <person name="Ouyang S."/>
            <person name="Liu J."/>
            <person name="Jones K.M."/>
            <person name="Gansberger K."/>
            <person name="Moffat K."/>
            <person name="Hill J."/>
            <person name="Bera J."/>
            <person name="Fadrosh D."/>
            <person name="Jin S."/>
            <person name="Johri S."/>
            <person name="Kim M."/>
            <person name="Overton L."/>
            <person name="Reardon M."/>
            <person name="Tsitrin T."/>
            <person name="Vuong H."/>
            <person name="Weaver B."/>
            <person name="Ciecko A."/>
            <person name="Tallon L."/>
            <person name="Jackson J."/>
            <person name="Pai G."/>
            <person name="Aken S.V."/>
            <person name="Utterback T."/>
            <person name="Reidmuller S."/>
            <person name="Feldblyum T."/>
            <person name="Hsiao J."/>
            <person name="Zismann V."/>
            <person name="Iobst S."/>
            <person name="de Vazeille A.R."/>
            <person name="Buell C.R."/>
            <person name="Ying K."/>
            <person name="Li Y."/>
            <person name="Lu T."/>
            <person name="Huang Y."/>
            <person name="Zhao Q."/>
            <person name="Feng Q."/>
            <person name="Zhang L."/>
            <person name="Zhu J."/>
            <person name="Weng Q."/>
            <person name="Mu J."/>
            <person name="Lu Y."/>
            <person name="Fan D."/>
            <person name="Liu Y."/>
            <person name="Guan J."/>
            <person name="Zhang Y."/>
            <person name="Yu S."/>
            <person name="Liu X."/>
            <person name="Zhang Y."/>
            <person name="Hong G."/>
            <person name="Han B."/>
            <person name="Choisne N."/>
            <person name="Demange N."/>
            <person name="Orjeda G."/>
            <person name="Samain S."/>
            <person name="Cattolico L."/>
            <person name="Pelletier E."/>
            <person name="Couloux A."/>
            <person name="Segurens B."/>
            <person name="Wincker P."/>
            <person name="D'Hont A."/>
            <person name="Scarpelli C."/>
            <person name="Weissenbach J."/>
            <person name="Salanoubat M."/>
            <person name="Quetier F."/>
            <person name="Yu Y."/>
            <person name="Kim H.R."/>
            <person name="Rambo T."/>
            <person name="Currie J."/>
            <person name="Collura K."/>
            <person name="Luo M."/>
            <person name="Yang T."/>
            <person name="Ammiraju J.S.S."/>
            <person name="Engler F."/>
            <person name="Soderlund C."/>
            <person name="Wing R.A."/>
            <person name="Palmer L.E."/>
            <person name="de la Bastide M."/>
            <person name="Spiegel L."/>
            <person name="Nascimento L."/>
            <person name="Zutavern T."/>
            <person name="O'Shaughnessy A."/>
            <person name="Dike S."/>
            <person name="Dedhia N."/>
            <person name="Preston R."/>
            <person name="Balija V."/>
            <person name="McCombie W.R."/>
            <person name="Chow T."/>
            <person name="Chen H."/>
            <person name="Chung M."/>
            <person name="Chen C."/>
            <person name="Shaw J."/>
            <person name="Wu H."/>
            <person name="Hsiao K."/>
            <person name="Chao Y."/>
            <person name="Chu M."/>
            <person name="Cheng C."/>
            <person name="Hour A."/>
            <person name="Lee P."/>
            <person name="Lin S."/>
            <person name="Lin Y."/>
            <person name="Liou J."/>
            <person name="Liu S."/>
            <person name="Hsing Y."/>
            <person name="Raghuvanshi S."/>
            <person name="Mohanty A."/>
            <person name="Bharti A.K."/>
            <person name="Gaur A."/>
            <person name="Gupta V."/>
            <person name="Kumar D."/>
            <person name="Ravi V."/>
            <person name="Vij S."/>
            <person name="Kapur A."/>
            <person name="Khurana P."/>
            <person name="Khurana P."/>
            <person name="Khurana J.P."/>
            <person name="Tyagi A.K."/>
            <person name="Gaikwad K."/>
            <person name="Singh A."/>
            <person name="Dalal V."/>
            <person name="Srivastava S."/>
            <person name="Dixit A."/>
            <person name="Pal A.K."/>
            <person name="Ghazi I.A."/>
            <person name="Yadav M."/>
            <person name="Pandit A."/>
            <person name="Bhargava A."/>
            <person name="Sureshbabu K."/>
            <person name="Batra K."/>
            <person name="Sharma T.R."/>
            <person name="Mohapatra T."/>
            <person name="Singh N.K."/>
            <person name="Messing J."/>
            <person name="Nelson A.B."/>
            <person name="Fuks G."/>
            <person name="Kavchok S."/>
            <person name="Keizer G."/>
            <person name="Linton E."/>
            <person name="Llaca V."/>
            <person name="Song R."/>
            <person name="Tanyolac B."/>
            <person name="Young S."/>
            <person name="Ho-Il K."/>
            <person name="Hahn J.H."/>
            <person name="Sangsakoo G."/>
            <person name="Vanavichit A."/>
            <person name="de Mattos Luiz.A.T."/>
            <person name="Zimmer P.D."/>
            <person name="Malone G."/>
            <person name="Dellagostin O."/>
            <person name="de Oliveira A.C."/>
            <person name="Bevan M."/>
            <person name="Bancroft I."/>
            <person name="Minx P."/>
            <person name="Cordum H."/>
            <person name="Wilson R."/>
            <person name="Cheng Z."/>
            <person name="Jin W."/>
            <person name="Jiang J."/>
            <person name="Leong S.A."/>
            <person name="Iwama H."/>
            <person name="Gojobori T."/>
            <person name="Itoh T."/>
            <person name="Niimura Y."/>
            <person name="Fujii Y."/>
            <person name="Habara T."/>
            <person name="Sakai H."/>
            <person name="Sato Y."/>
            <person name="Wilson G."/>
            <person name="Kumar K."/>
            <person name="McCouch S."/>
            <person name="Juretic N."/>
            <person name="Hoen D."/>
            <person name="Wright S."/>
            <person name="Bruskiewich R."/>
            <person name="Bureau T."/>
            <person name="Miyao A."/>
            <person name="Hirochika H."/>
            <person name="Nishikawa T."/>
            <person name="Kadowaki K."/>
            <person name="Sugiura M."/>
            <person name="Burr B."/>
            <person name="Sasaki T."/>
        </authorList>
    </citation>
    <scope>NUCLEOTIDE SEQUENCE [LARGE SCALE GENOMIC DNA]</scope>
    <source>
        <strain evidence="3">cv. Nipponbare</strain>
    </source>
</reference>
<dbReference type="EMBL" id="AP005256">
    <property type="protein sequence ID" value="BAC84153.1"/>
    <property type="molecule type" value="Genomic_DNA"/>
</dbReference>
<feature type="region of interest" description="Disordered" evidence="1">
    <location>
        <begin position="1"/>
        <end position="34"/>
    </location>
</feature>
<dbReference type="AlphaFoldDB" id="Q6Z3B6"/>
<organism evidence="2 3">
    <name type="scientific">Oryza sativa subsp. japonica</name>
    <name type="common">Rice</name>
    <dbReference type="NCBI Taxonomy" id="39947"/>
    <lineage>
        <taxon>Eukaryota</taxon>
        <taxon>Viridiplantae</taxon>
        <taxon>Streptophyta</taxon>
        <taxon>Embryophyta</taxon>
        <taxon>Tracheophyta</taxon>
        <taxon>Spermatophyta</taxon>
        <taxon>Magnoliopsida</taxon>
        <taxon>Liliopsida</taxon>
        <taxon>Poales</taxon>
        <taxon>Poaceae</taxon>
        <taxon>BOP clade</taxon>
        <taxon>Oryzoideae</taxon>
        <taxon>Oryzeae</taxon>
        <taxon>Oryzinae</taxon>
        <taxon>Oryza</taxon>
        <taxon>Oryza sativa</taxon>
    </lineage>
</organism>